<dbReference type="PROSITE" id="PS00135">
    <property type="entry name" value="TRYPSIN_SER"/>
    <property type="match status" value="1"/>
</dbReference>
<keyword evidence="5" id="KW-0378">Hydrolase</keyword>
<dbReference type="eggNOG" id="KOG3627">
    <property type="taxonomic scope" value="Eukaryota"/>
</dbReference>
<keyword evidence="1 4" id="KW-0853">WD repeat</keyword>
<dbReference type="SMART" id="SM00020">
    <property type="entry name" value="Tryp_SPc"/>
    <property type="match status" value="1"/>
</dbReference>
<dbReference type="PANTHER" id="PTHR14494">
    <property type="entry name" value="ALADIN/ADRACALIN/AAAS"/>
    <property type="match status" value="1"/>
</dbReference>
<dbReference type="EnsemblMetazoa" id="SMAR015511-RA">
    <property type="protein sequence ID" value="SMAR015511-PA"/>
    <property type="gene ID" value="SMAR015511"/>
</dbReference>
<dbReference type="PRINTS" id="PR00722">
    <property type="entry name" value="CHYMOTRYPSIN"/>
</dbReference>
<dbReference type="Pfam" id="PF00089">
    <property type="entry name" value="Trypsin"/>
    <property type="match status" value="1"/>
</dbReference>
<dbReference type="InterPro" id="IPR009003">
    <property type="entry name" value="Peptidase_S1_PA"/>
</dbReference>
<dbReference type="SMART" id="SM00320">
    <property type="entry name" value="WD40"/>
    <property type="match status" value="4"/>
</dbReference>
<dbReference type="FunFam" id="2.40.10.10:FF:000068">
    <property type="entry name" value="transmembrane protease serine 2"/>
    <property type="match status" value="1"/>
</dbReference>
<protein>
    <recommendedName>
        <fullName evidence="6">Peptidase S1 domain-containing protein</fullName>
    </recommendedName>
</protein>
<evidence type="ECO:0000256" key="2">
    <source>
        <dbReference type="ARBA" id="ARBA00022737"/>
    </source>
</evidence>
<dbReference type="PROSITE" id="PS50240">
    <property type="entry name" value="TRYPSIN_DOM"/>
    <property type="match status" value="1"/>
</dbReference>
<dbReference type="Proteomes" id="UP000014500">
    <property type="component" value="Unassembled WGS sequence"/>
</dbReference>
<dbReference type="InterPro" id="IPR045139">
    <property type="entry name" value="Aladin"/>
</dbReference>
<name>T1JNT2_STRMM</name>
<dbReference type="PROSITE" id="PS00678">
    <property type="entry name" value="WD_REPEATS_1"/>
    <property type="match status" value="1"/>
</dbReference>
<dbReference type="SUPFAM" id="SSF50494">
    <property type="entry name" value="Trypsin-like serine proteases"/>
    <property type="match status" value="1"/>
</dbReference>
<dbReference type="GO" id="GO:0006508">
    <property type="term" value="P:proteolysis"/>
    <property type="evidence" value="ECO:0007669"/>
    <property type="project" value="UniProtKB-KW"/>
</dbReference>
<feature type="repeat" description="WD" evidence="4">
    <location>
        <begin position="462"/>
        <end position="490"/>
    </location>
</feature>
<dbReference type="OMA" id="MAWKPFD"/>
<evidence type="ECO:0000256" key="5">
    <source>
        <dbReference type="RuleBase" id="RU363034"/>
    </source>
</evidence>
<dbReference type="InterPro" id="IPR015943">
    <property type="entry name" value="WD40/YVTN_repeat-like_dom_sf"/>
</dbReference>
<evidence type="ECO:0000313" key="8">
    <source>
        <dbReference type="Proteomes" id="UP000014500"/>
    </source>
</evidence>
<reference evidence="8" key="1">
    <citation type="submission" date="2011-05" db="EMBL/GenBank/DDBJ databases">
        <authorList>
            <person name="Richards S.R."/>
            <person name="Qu J."/>
            <person name="Jiang H."/>
            <person name="Jhangiani S.N."/>
            <person name="Agravi P."/>
            <person name="Goodspeed R."/>
            <person name="Gross S."/>
            <person name="Mandapat C."/>
            <person name="Jackson L."/>
            <person name="Mathew T."/>
            <person name="Pu L."/>
            <person name="Thornton R."/>
            <person name="Saada N."/>
            <person name="Wilczek-Boney K.B."/>
            <person name="Lee S."/>
            <person name="Kovar C."/>
            <person name="Wu Y."/>
            <person name="Scherer S.E."/>
            <person name="Worley K.C."/>
            <person name="Muzny D.M."/>
            <person name="Gibbs R."/>
        </authorList>
    </citation>
    <scope>NUCLEOTIDE SEQUENCE</scope>
    <source>
        <strain evidence="8">Brora</strain>
    </source>
</reference>
<dbReference type="InterPro" id="IPR057403">
    <property type="entry name" value="Beta-prop_Aladin"/>
</dbReference>
<dbReference type="InterPro" id="IPR001314">
    <property type="entry name" value="Peptidase_S1A"/>
</dbReference>
<dbReference type="Gene3D" id="2.130.10.10">
    <property type="entry name" value="YVTN repeat-like/Quinoprotein amine dehydrogenase"/>
    <property type="match status" value="2"/>
</dbReference>
<keyword evidence="2" id="KW-0677">Repeat</keyword>
<dbReference type="STRING" id="126957.T1JNT2"/>
<dbReference type="InterPro" id="IPR019775">
    <property type="entry name" value="WD40_repeat_CS"/>
</dbReference>
<dbReference type="PROSITE" id="PS00134">
    <property type="entry name" value="TRYPSIN_HIS"/>
    <property type="match status" value="1"/>
</dbReference>
<dbReference type="PhylomeDB" id="T1JNT2"/>
<dbReference type="PANTHER" id="PTHR14494:SF0">
    <property type="entry name" value="ALADIN"/>
    <property type="match status" value="1"/>
</dbReference>
<dbReference type="eggNOG" id="KOG2139">
    <property type="taxonomic scope" value="Eukaryota"/>
</dbReference>
<evidence type="ECO:0000256" key="3">
    <source>
        <dbReference type="ARBA" id="ARBA00023157"/>
    </source>
</evidence>
<keyword evidence="3" id="KW-1015">Disulfide bond</keyword>
<evidence type="ECO:0000256" key="1">
    <source>
        <dbReference type="ARBA" id="ARBA00022574"/>
    </source>
</evidence>
<sequence length="689" mass="76648">MAYPWVSHLTHNDGFLLCGGTLITDKHVITAAHCVKDLTVDKFWVTVGDHDRTIPWEASSIRVRAIRMLIHPKYERFTFDNDIAVLTLCRPVVTRYIRPACLLAPLYDFTGHPALVVGWGVTDIFSSLSDTLQQVDIQVVSREMCLRMPLEPFETLTLTDSMICAGVVEGGKDACQGDSGGPLMWNYLGRWYVIGIVSKGYDFILQHKMNTLIHFPPPPEDGLVTVCEWENSLVALPINANTDKYTQSISNYHKLTIPGLLFAPQMSRESAREAFIQQNANKWTRTCSSWQEAGFRGVIEELSTASDQESLSRIDDVINEFTKVTNWNQSMIRAFAWHLKATKFAVAFSDDSIRIHSIKTTVVPILKHKCQKLITDMAWMPCSLSVLTVACAKCILIWQVDPTSLITRPSAGCVQVLEYPGPGPVTSLSWNPNGSIFISASPMDSRMRVWDISKEESEAVFSSPVSLVSWSPDAEFVFTASPSSTFKVWNTHTWKCETWSKLAGHCQTACWHPNSSILLFATKNDTVIYGLDFSNAKNNLSKKGESGIDDVISVANLASVTLETNDGNVEIGGFIRSMVWDPNGERLAIIFAKKDGAKSAQKYVAVFRTRINPYLELTPCGFIRGAANEVPQLITFQKNFENGSLLTVCWTHEFTGVSRVSFIPMHYISSAAINAKGFAVGSPFIKEPP</sequence>
<dbReference type="AlphaFoldDB" id="T1JNT2"/>
<organism evidence="7 8">
    <name type="scientific">Strigamia maritima</name>
    <name type="common">European centipede</name>
    <name type="synonym">Geophilus maritimus</name>
    <dbReference type="NCBI Taxonomy" id="126957"/>
    <lineage>
        <taxon>Eukaryota</taxon>
        <taxon>Metazoa</taxon>
        <taxon>Ecdysozoa</taxon>
        <taxon>Arthropoda</taxon>
        <taxon>Myriapoda</taxon>
        <taxon>Chilopoda</taxon>
        <taxon>Pleurostigmophora</taxon>
        <taxon>Geophilomorpha</taxon>
        <taxon>Linotaeniidae</taxon>
        <taxon>Strigamia</taxon>
    </lineage>
</organism>
<dbReference type="Pfam" id="PF25460">
    <property type="entry name" value="Beta-prop_Aladin"/>
    <property type="match status" value="1"/>
</dbReference>
<dbReference type="InterPro" id="IPR018114">
    <property type="entry name" value="TRYPSIN_HIS"/>
</dbReference>
<dbReference type="Gene3D" id="2.40.10.10">
    <property type="entry name" value="Trypsin-like serine proteases"/>
    <property type="match status" value="1"/>
</dbReference>
<evidence type="ECO:0000256" key="4">
    <source>
        <dbReference type="PROSITE-ProRule" id="PRU00221"/>
    </source>
</evidence>
<dbReference type="InterPro" id="IPR043504">
    <property type="entry name" value="Peptidase_S1_PA_chymotrypsin"/>
</dbReference>
<accession>T1JNT2</accession>
<reference evidence="7" key="2">
    <citation type="submission" date="2015-02" db="UniProtKB">
        <authorList>
            <consortium name="EnsemblMetazoa"/>
        </authorList>
    </citation>
    <scope>IDENTIFICATION</scope>
</reference>
<dbReference type="CDD" id="cd00190">
    <property type="entry name" value="Tryp_SPc"/>
    <property type="match status" value="1"/>
</dbReference>
<dbReference type="GO" id="GO:0006913">
    <property type="term" value="P:nucleocytoplasmic transport"/>
    <property type="evidence" value="ECO:0007669"/>
    <property type="project" value="TreeGrafter"/>
</dbReference>
<dbReference type="HOGENOM" id="CLU_399892_0_0_1"/>
<evidence type="ECO:0000259" key="6">
    <source>
        <dbReference type="PROSITE" id="PS50240"/>
    </source>
</evidence>
<dbReference type="PROSITE" id="PS50082">
    <property type="entry name" value="WD_REPEATS_2"/>
    <property type="match status" value="2"/>
</dbReference>
<keyword evidence="5" id="KW-0645">Protease</keyword>
<dbReference type="SUPFAM" id="SSF50978">
    <property type="entry name" value="WD40 repeat-like"/>
    <property type="match status" value="1"/>
</dbReference>
<dbReference type="EMBL" id="JH431954">
    <property type="status" value="NOT_ANNOTATED_CDS"/>
    <property type="molecule type" value="Genomic_DNA"/>
</dbReference>
<dbReference type="InterPro" id="IPR033116">
    <property type="entry name" value="TRYPSIN_SER"/>
</dbReference>
<feature type="repeat" description="WD" evidence="4">
    <location>
        <begin position="425"/>
        <end position="460"/>
    </location>
</feature>
<dbReference type="InterPro" id="IPR036322">
    <property type="entry name" value="WD40_repeat_dom_sf"/>
</dbReference>
<proteinExistence type="predicted"/>
<dbReference type="GO" id="GO:0005643">
    <property type="term" value="C:nuclear pore"/>
    <property type="evidence" value="ECO:0007669"/>
    <property type="project" value="TreeGrafter"/>
</dbReference>
<evidence type="ECO:0000313" key="7">
    <source>
        <dbReference type="EnsemblMetazoa" id="SMAR015511-PA"/>
    </source>
</evidence>
<dbReference type="GO" id="GO:0004252">
    <property type="term" value="F:serine-type endopeptidase activity"/>
    <property type="evidence" value="ECO:0007669"/>
    <property type="project" value="InterPro"/>
</dbReference>
<dbReference type="InterPro" id="IPR001254">
    <property type="entry name" value="Trypsin_dom"/>
</dbReference>
<dbReference type="InterPro" id="IPR001680">
    <property type="entry name" value="WD40_rpt"/>
</dbReference>
<keyword evidence="5" id="KW-0720">Serine protease</keyword>
<keyword evidence="8" id="KW-1185">Reference proteome</keyword>
<feature type="domain" description="Peptidase S1" evidence="6">
    <location>
        <begin position="1"/>
        <end position="333"/>
    </location>
</feature>